<sequence length="111" mass="13098">MSLHTLRLIFRGGDNYPDTEGWRASMPLKCSLTGCIRWRKNDGFRPHIWISAPKKWLLDEKRSKTGIFPHYPTITLTIWENPLFELMVRKLKKGRLSFLTIKWSDIPKVTI</sequence>
<gene>
    <name evidence="1" type="ORF">LC20_09345</name>
</gene>
<keyword evidence="1" id="KW-0614">Plasmid</keyword>
<dbReference type="Proteomes" id="UP000230961">
    <property type="component" value="Plasmid p2_50K"/>
</dbReference>
<geneLocation type="plasmid" evidence="2">
    <name>Plasmid2_50k</name>
</geneLocation>
<evidence type="ECO:0000313" key="1">
    <source>
        <dbReference type="EMBL" id="ATX63049.1"/>
    </source>
</evidence>
<protein>
    <submittedName>
        <fullName evidence="1">Uncharacterized protein</fullName>
    </submittedName>
</protein>
<accession>A0A7U5PH34</accession>
<proteinExistence type="predicted"/>
<reference evidence="1 2" key="1">
    <citation type="submission" date="2017-11" db="EMBL/GenBank/DDBJ databases">
        <title>The complete genome sequence and comparative genome analysis of Yersinia enterocolitica strain LC20.</title>
        <authorList>
            <person name="Shi G."/>
            <person name="Su M."/>
            <person name="Liang J."/>
            <person name="Gu W."/>
            <person name="Xiao Y."/>
            <person name="Zhang Z."/>
            <person name="Qiu H."/>
            <person name="Duan R."/>
            <person name="Zhang Z."/>
            <person name="Li Y."/>
            <person name="Zhang X."/>
            <person name="Ling Y."/>
            <person name="Song L."/>
            <person name="Chen M."/>
            <person name="Zhao Y."/>
            <person name="Wu J."/>
            <person name="Jing H."/>
            <person name="Xiao J."/>
            <person name="Wang X."/>
        </authorList>
    </citation>
    <scope>NUCLEOTIDE SEQUENCE [LARGE SCALE GENOMIC DNA]</scope>
    <source>
        <strain evidence="1 2">LC20</strain>
        <plasmid evidence="2">Plasmid2_50k</plasmid>
    </source>
</reference>
<dbReference type="EMBL" id="CP007450">
    <property type="protein sequence ID" value="ATX63049.1"/>
    <property type="molecule type" value="Genomic_DNA"/>
</dbReference>
<name>A0A7U5PH34_YEREN</name>
<organism evidence="1 2">
    <name type="scientific">Yersinia enterocolitica LC20</name>
    <dbReference type="NCBI Taxonomy" id="1443113"/>
    <lineage>
        <taxon>Bacteria</taxon>
        <taxon>Pseudomonadati</taxon>
        <taxon>Pseudomonadota</taxon>
        <taxon>Gammaproteobacteria</taxon>
        <taxon>Enterobacterales</taxon>
        <taxon>Yersiniaceae</taxon>
        <taxon>Yersinia</taxon>
    </lineage>
</organism>
<evidence type="ECO:0000313" key="2">
    <source>
        <dbReference type="Proteomes" id="UP000230961"/>
    </source>
</evidence>
<dbReference type="AlphaFoldDB" id="A0A7U5PH34"/>
<dbReference type="KEGG" id="yel:LC20_09345"/>